<feature type="domain" description="FLZ-type" evidence="6">
    <location>
        <begin position="134"/>
        <end position="178"/>
    </location>
</feature>
<evidence type="ECO:0000256" key="5">
    <source>
        <dbReference type="SAM" id="Phobius"/>
    </source>
</evidence>
<name>A0ABD2YZD7_9GENT</name>
<accession>A0ABD2YZD7</accession>
<dbReference type="EMBL" id="JBJUIK010000011">
    <property type="protein sequence ID" value="KAL3511567.1"/>
    <property type="molecule type" value="Genomic_DNA"/>
</dbReference>
<evidence type="ECO:0000256" key="1">
    <source>
        <dbReference type="ARBA" id="ARBA00009374"/>
    </source>
</evidence>
<evidence type="ECO:0000256" key="4">
    <source>
        <dbReference type="PROSITE-ProRule" id="PRU01131"/>
    </source>
</evidence>
<evidence type="ECO:0000313" key="8">
    <source>
        <dbReference type="Proteomes" id="UP001630127"/>
    </source>
</evidence>
<dbReference type="InterPro" id="IPR044181">
    <property type="entry name" value="FLZ17/18"/>
</dbReference>
<dbReference type="InterPro" id="IPR007650">
    <property type="entry name" value="Zf-FLZ_dom"/>
</dbReference>
<sequence length="236" mass="26914">MGSSSASHPSSFFLSFFLTTSVLSLLFGIKMLSKVSFRRPSKLNQKGDYYEIIKKRSPSVNMRSSLKYLDSSTSSSSSSSTAVGLRILTADSQASETGRSNNIVTNSDLKLIKPVFRMNQQSHYSSSSCSPDSCFLKSCFLCNKTLSLDKDVYMYRGDQGFCSVECRSRQIYLDEMKEIEKSTKQTLASFRRCRQETNNWCDSETKYLSEEFRQRHRPEQPKGYLVHKRPLVLLPE</sequence>
<keyword evidence="3" id="KW-0862">Zinc</keyword>
<comment type="similarity">
    <text evidence="1">Belongs to the FLZ family.</text>
</comment>
<reference evidence="7 8" key="1">
    <citation type="submission" date="2024-11" db="EMBL/GenBank/DDBJ databases">
        <title>A near-complete genome assembly of Cinchona calisaya.</title>
        <authorList>
            <person name="Lian D.C."/>
            <person name="Zhao X.W."/>
            <person name="Wei L."/>
        </authorList>
    </citation>
    <scope>NUCLEOTIDE SEQUENCE [LARGE SCALE GENOMIC DNA]</scope>
    <source>
        <tissue evidence="7">Nenye</tissue>
    </source>
</reference>
<keyword evidence="5" id="KW-0472">Membrane</keyword>
<dbReference type="PANTHER" id="PTHR47847">
    <property type="entry name" value="FCS-LIKE ZINC FINGER 17"/>
    <property type="match status" value="1"/>
</dbReference>
<keyword evidence="3" id="KW-0863">Zinc-finger</keyword>
<dbReference type="PANTHER" id="PTHR47847:SF2">
    <property type="entry name" value="FCS-LIKE ZINC FINGER 17-RELATED"/>
    <property type="match status" value="1"/>
</dbReference>
<feature type="transmembrane region" description="Helical" evidence="5">
    <location>
        <begin position="12"/>
        <end position="32"/>
    </location>
</feature>
<feature type="zinc finger region" description="FLZ-type" evidence="4">
    <location>
        <begin position="134"/>
        <end position="178"/>
    </location>
</feature>
<dbReference type="Pfam" id="PF04570">
    <property type="entry name" value="zf-FLZ"/>
    <property type="match status" value="1"/>
</dbReference>
<keyword evidence="8" id="KW-1185">Reference proteome</keyword>
<dbReference type="AlphaFoldDB" id="A0ABD2YZD7"/>
<proteinExistence type="inferred from homology"/>
<keyword evidence="5" id="KW-1133">Transmembrane helix</keyword>
<evidence type="ECO:0000313" key="7">
    <source>
        <dbReference type="EMBL" id="KAL3511567.1"/>
    </source>
</evidence>
<comment type="caution">
    <text evidence="7">The sequence shown here is derived from an EMBL/GenBank/DDBJ whole genome shotgun (WGS) entry which is preliminary data.</text>
</comment>
<organism evidence="7 8">
    <name type="scientific">Cinchona calisaya</name>
    <dbReference type="NCBI Taxonomy" id="153742"/>
    <lineage>
        <taxon>Eukaryota</taxon>
        <taxon>Viridiplantae</taxon>
        <taxon>Streptophyta</taxon>
        <taxon>Embryophyta</taxon>
        <taxon>Tracheophyta</taxon>
        <taxon>Spermatophyta</taxon>
        <taxon>Magnoliopsida</taxon>
        <taxon>eudicotyledons</taxon>
        <taxon>Gunneridae</taxon>
        <taxon>Pentapetalae</taxon>
        <taxon>asterids</taxon>
        <taxon>lamiids</taxon>
        <taxon>Gentianales</taxon>
        <taxon>Rubiaceae</taxon>
        <taxon>Cinchonoideae</taxon>
        <taxon>Cinchoneae</taxon>
        <taxon>Cinchona</taxon>
    </lineage>
</organism>
<evidence type="ECO:0000256" key="3">
    <source>
        <dbReference type="ARBA" id="ARBA00022771"/>
    </source>
</evidence>
<protein>
    <recommendedName>
        <fullName evidence="6">FLZ-type domain-containing protein</fullName>
    </recommendedName>
</protein>
<dbReference type="Proteomes" id="UP001630127">
    <property type="component" value="Unassembled WGS sequence"/>
</dbReference>
<dbReference type="PROSITE" id="PS51795">
    <property type="entry name" value="ZF_FLZ"/>
    <property type="match status" value="1"/>
</dbReference>
<evidence type="ECO:0000259" key="6">
    <source>
        <dbReference type="PROSITE" id="PS51795"/>
    </source>
</evidence>
<dbReference type="GO" id="GO:0008270">
    <property type="term" value="F:zinc ion binding"/>
    <property type="evidence" value="ECO:0007669"/>
    <property type="project" value="UniProtKB-KW"/>
</dbReference>
<gene>
    <name evidence="7" type="ORF">ACH5RR_024284</name>
</gene>
<keyword evidence="5" id="KW-0812">Transmembrane</keyword>
<evidence type="ECO:0000256" key="2">
    <source>
        <dbReference type="ARBA" id="ARBA00022723"/>
    </source>
</evidence>
<keyword evidence="2" id="KW-0479">Metal-binding</keyword>